<accession>A0A6C0E7B8</accession>
<keyword evidence="2" id="KW-1133">Transmembrane helix</keyword>
<sequence>MMSTQSIILGIILLLLVFYYILKFKNNKFHENFEDNITIQKQKTPEGMGLPKEPSIYLEAYNKVDNNIPATLIFNLKIDPMRREIDLETGTEYKRLLIPLHIIKTLDNKYIGVFNDGKLYKKNDIHQDKLWIGPLNNSLYGSQEDGIGFRMIMLFPFNVNQERQIRMIGVGQDSKLYYKESEDIQSKWIESENQNNPSNADLIYLFCDYHQNKEKYYPLLYGITKEGKFVYKNLKGETPPNTIEIDQFLNLPFTSPKGAPDQNIKVLKVFWDRNGFMIGIGQDFKLYQKRGIDWINRPWETTPEMRGTNPGSNAQVIDMLMDSDARMLSLRFITNSKDPMILLQKQDQTHYLADHDDIESVGNNPRVFSDVKLSMFKTGLDWETYLSFEDPDEILYRSNNLQAIQQRSIMVNRLKLRQLCKSRNPMMNLEARNFNLEKAIKTKENRVEDLRKELDSLITPVTKQEPFYQGL</sequence>
<keyword evidence="2" id="KW-0472">Membrane</keyword>
<keyword evidence="2" id="KW-0812">Transmembrane</keyword>
<keyword evidence="1" id="KW-0175">Coiled coil</keyword>
<evidence type="ECO:0000256" key="1">
    <source>
        <dbReference type="SAM" id="Coils"/>
    </source>
</evidence>
<feature type="transmembrane region" description="Helical" evidence="2">
    <location>
        <begin position="6"/>
        <end position="22"/>
    </location>
</feature>
<dbReference type="AlphaFoldDB" id="A0A6C0E7B8"/>
<evidence type="ECO:0000256" key="2">
    <source>
        <dbReference type="SAM" id="Phobius"/>
    </source>
</evidence>
<organism evidence="3">
    <name type="scientific">viral metagenome</name>
    <dbReference type="NCBI Taxonomy" id="1070528"/>
    <lineage>
        <taxon>unclassified sequences</taxon>
        <taxon>metagenomes</taxon>
        <taxon>organismal metagenomes</taxon>
    </lineage>
</organism>
<feature type="coiled-coil region" evidence="1">
    <location>
        <begin position="426"/>
        <end position="453"/>
    </location>
</feature>
<proteinExistence type="predicted"/>
<dbReference type="EMBL" id="MN739754">
    <property type="protein sequence ID" value="QHT25066.1"/>
    <property type="molecule type" value="Genomic_DNA"/>
</dbReference>
<reference evidence="3" key="1">
    <citation type="journal article" date="2020" name="Nature">
        <title>Giant virus diversity and host interactions through global metagenomics.</title>
        <authorList>
            <person name="Schulz F."/>
            <person name="Roux S."/>
            <person name="Paez-Espino D."/>
            <person name="Jungbluth S."/>
            <person name="Walsh D.A."/>
            <person name="Denef V.J."/>
            <person name="McMahon K.D."/>
            <person name="Konstantinidis K.T."/>
            <person name="Eloe-Fadrosh E.A."/>
            <person name="Kyrpides N.C."/>
            <person name="Woyke T."/>
        </authorList>
    </citation>
    <scope>NUCLEOTIDE SEQUENCE</scope>
    <source>
        <strain evidence="3">GVMAG-M-3300023179-150</strain>
    </source>
</reference>
<protein>
    <submittedName>
        <fullName evidence="3">Uncharacterized protein</fullName>
    </submittedName>
</protein>
<evidence type="ECO:0000313" key="3">
    <source>
        <dbReference type="EMBL" id="QHT25066.1"/>
    </source>
</evidence>
<name>A0A6C0E7B8_9ZZZZ</name>